<keyword evidence="3" id="KW-1185">Reference proteome</keyword>
<dbReference type="OrthoDB" id="8960401at2759"/>
<dbReference type="AlphaFoldDB" id="A0A2I0T4E7"/>
<evidence type="ECO:0000313" key="2">
    <source>
        <dbReference type="EMBL" id="PKU28663.1"/>
    </source>
</evidence>
<reference evidence="3" key="2">
    <citation type="submission" date="2017-12" db="EMBL/GenBank/DDBJ databases">
        <title>Genome sequence of the Bar-tailed Godwit (Limosa lapponica baueri).</title>
        <authorList>
            <person name="Lima N.C.B."/>
            <person name="Parody-Merino A.M."/>
            <person name="Battley P.F."/>
            <person name="Fidler A.E."/>
            <person name="Prosdocimi F."/>
        </authorList>
    </citation>
    <scope>NUCLEOTIDE SEQUENCE [LARGE SCALE GENOMIC DNA]</scope>
</reference>
<name>A0A2I0T4E7_LIMLA</name>
<protein>
    <submittedName>
        <fullName evidence="2">Uncharacterized protein</fullName>
    </submittedName>
</protein>
<dbReference type="Proteomes" id="UP000233556">
    <property type="component" value="Unassembled WGS sequence"/>
</dbReference>
<gene>
    <name evidence="2" type="ORF">llap_21033</name>
</gene>
<accession>A0A2I0T4E7</accession>
<feature type="region of interest" description="Disordered" evidence="1">
    <location>
        <begin position="1"/>
        <end position="33"/>
    </location>
</feature>
<evidence type="ECO:0000313" key="3">
    <source>
        <dbReference type="Proteomes" id="UP000233556"/>
    </source>
</evidence>
<sequence length="144" mass="15383">MALEDADTSGDGESFPKPPDWFCPGTEASEIQTATDHKASLELPSQEKDLQRSLLQSSELTRATEAFTSMSLAPANSLLMSNDESPAAADLFAVPGYSATQPVLAAECGGTTAEQPFIKRKKGIPIPEGASEKLRRKKFRAALI</sequence>
<proteinExistence type="predicted"/>
<dbReference type="EMBL" id="KZ519685">
    <property type="protein sequence ID" value="PKU28663.1"/>
    <property type="molecule type" value="Genomic_DNA"/>
</dbReference>
<evidence type="ECO:0000256" key="1">
    <source>
        <dbReference type="SAM" id="MobiDB-lite"/>
    </source>
</evidence>
<organism evidence="2 3">
    <name type="scientific">Limosa lapponica baueri</name>
    <dbReference type="NCBI Taxonomy" id="1758121"/>
    <lineage>
        <taxon>Eukaryota</taxon>
        <taxon>Metazoa</taxon>
        <taxon>Chordata</taxon>
        <taxon>Craniata</taxon>
        <taxon>Vertebrata</taxon>
        <taxon>Euteleostomi</taxon>
        <taxon>Archelosauria</taxon>
        <taxon>Archosauria</taxon>
        <taxon>Dinosauria</taxon>
        <taxon>Saurischia</taxon>
        <taxon>Theropoda</taxon>
        <taxon>Coelurosauria</taxon>
        <taxon>Aves</taxon>
        <taxon>Neognathae</taxon>
        <taxon>Neoaves</taxon>
        <taxon>Charadriiformes</taxon>
        <taxon>Scolopacidae</taxon>
        <taxon>Limosa</taxon>
    </lineage>
</organism>
<reference evidence="3" key="1">
    <citation type="submission" date="2017-11" db="EMBL/GenBank/DDBJ databases">
        <authorList>
            <person name="Lima N.C."/>
            <person name="Parody-Merino A.M."/>
            <person name="Battley P.F."/>
            <person name="Fidler A.E."/>
            <person name="Prosdocimi F."/>
        </authorList>
    </citation>
    <scope>NUCLEOTIDE SEQUENCE [LARGE SCALE GENOMIC DNA]</scope>
</reference>
<feature type="compositionally biased region" description="Acidic residues" evidence="1">
    <location>
        <begin position="1"/>
        <end position="10"/>
    </location>
</feature>